<dbReference type="AlphaFoldDB" id="A0A0A9FUB1"/>
<dbReference type="EMBL" id="GBRH01181461">
    <property type="protein sequence ID" value="JAE16435.1"/>
    <property type="molecule type" value="Transcribed_RNA"/>
</dbReference>
<reference evidence="1" key="2">
    <citation type="journal article" date="2015" name="Data Brief">
        <title>Shoot transcriptome of the giant reed, Arundo donax.</title>
        <authorList>
            <person name="Barrero R.A."/>
            <person name="Guerrero F.D."/>
            <person name="Moolhuijzen P."/>
            <person name="Goolsby J.A."/>
            <person name="Tidwell J."/>
            <person name="Bellgard S.E."/>
            <person name="Bellgard M.I."/>
        </authorList>
    </citation>
    <scope>NUCLEOTIDE SEQUENCE</scope>
    <source>
        <tissue evidence="1">Shoot tissue taken approximately 20 cm above the soil surface</tissue>
    </source>
</reference>
<protein>
    <submittedName>
        <fullName evidence="1">Uncharacterized protein</fullName>
    </submittedName>
</protein>
<organism evidence="1">
    <name type="scientific">Arundo donax</name>
    <name type="common">Giant reed</name>
    <name type="synonym">Donax arundinaceus</name>
    <dbReference type="NCBI Taxonomy" id="35708"/>
    <lineage>
        <taxon>Eukaryota</taxon>
        <taxon>Viridiplantae</taxon>
        <taxon>Streptophyta</taxon>
        <taxon>Embryophyta</taxon>
        <taxon>Tracheophyta</taxon>
        <taxon>Spermatophyta</taxon>
        <taxon>Magnoliopsida</taxon>
        <taxon>Liliopsida</taxon>
        <taxon>Poales</taxon>
        <taxon>Poaceae</taxon>
        <taxon>PACMAD clade</taxon>
        <taxon>Arundinoideae</taxon>
        <taxon>Arundineae</taxon>
        <taxon>Arundo</taxon>
    </lineage>
</organism>
<accession>A0A0A9FUB1</accession>
<name>A0A0A9FUB1_ARUDO</name>
<reference evidence="1" key="1">
    <citation type="submission" date="2014-09" db="EMBL/GenBank/DDBJ databases">
        <authorList>
            <person name="Magalhaes I.L.F."/>
            <person name="Oliveira U."/>
            <person name="Santos F.R."/>
            <person name="Vidigal T.H.D.A."/>
            <person name="Brescovit A.D."/>
            <person name="Santos A.J."/>
        </authorList>
    </citation>
    <scope>NUCLEOTIDE SEQUENCE</scope>
    <source>
        <tissue evidence="1">Shoot tissue taken approximately 20 cm above the soil surface</tissue>
    </source>
</reference>
<sequence>MPDDLPGAEFLKRKENYMIAHHRI</sequence>
<proteinExistence type="predicted"/>
<evidence type="ECO:0000313" key="1">
    <source>
        <dbReference type="EMBL" id="JAE16435.1"/>
    </source>
</evidence>